<dbReference type="PANTHER" id="PTHR35024:SF4">
    <property type="entry name" value="POLYMER-FORMING CYTOSKELETAL PROTEIN"/>
    <property type="match status" value="1"/>
</dbReference>
<evidence type="ECO:0000256" key="2">
    <source>
        <dbReference type="SAM" id="Phobius"/>
    </source>
</evidence>
<feature type="transmembrane region" description="Helical" evidence="2">
    <location>
        <begin position="29"/>
        <end position="45"/>
    </location>
</feature>
<sequence length="215" mass="23213">MEKKYLAINCAMCFWLLALIAWFSDEIALARLAAACTLFAFLIHTQREKINAMFMKKNKTEAQATAVAAPTVATTEPETASVKKQETTVIASGVHFVGNIVAYGHVYIHGQVTGNIEAKEHLIKVMREGQVEGNIHCRELIVDGKVHGQCRGDSIAIEEHGNIDGTLAYRALAIKKGGLFTGSAEVLAAAESKNKSNIVGLVPEEGTKPVKSQHA</sequence>
<dbReference type="AlphaFoldDB" id="A0AAP9QWK3"/>
<feature type="transmembrane region" description="Helical" evidence="2">
    <location>
        <begin position="5"/>
        <end position="23"/>
    </location>
</feature>
<dbReference type="InterPro" id="IPR007607">
    <property type="entry name" value="BacA/B"/>
</dbReference>
<dbReference type="PANTHER" id="PTHR35024">
    <property type="entry name" value="HYPOTHETICAL CYTOSOLIC PROTEIN"/>
    <property type="match status" value="1"/>
</dbReference>
<keyword evidence="2" id="KW-1133">Transmembrane helix</keyword>
<evidence type="ECO:0000313" key="4">
    <source>
        <dbReference type="Proteomes" id="UP000514462"/>
    </source>
</evidence>
<protein>
    <submittedName>
        <fullName evidence="3">Polymer-forming cytoskeletal protein</fullName>
    </submittedName>
</protein>
<dbReference type="Pfam" id="PF04519">
    <property type="entry name" value="Bactofilin"/>
    <property type="match status" value="1"/>
</dbReference>
<reference evidence="4" key="1">
    <citation type="submission" date="2020-06" db="EMBL/GenBank/DDBJ databases">
        <title>REHAB project genomes.</title>
        <authorList>
            <person name="Shaw L.P."/>
        </authorList>
    </citation>
    <scope>NUCLEOTIDE SEQUENCE [LARGE SCALE GENOMIC DNA]</scope>
    <source>
        <strain evidence="4">RHBSTW-00938</strain>
    </source>
</reference>
<comment type="similarity">
    <text evidence="1">Belongs to the bactofilin family.</text>
</comment>
<evidence type="ECO:0000256" key="1">
    <source>
        <dbReference type="ARBA" id="ARBA00044755"/>
    </source>
</evidence>
<dbReference type="RefSeq" id="WP_182015300.1">
    <property type="nucleotide sequence ID" value="NZ_CP055904.1"/>
</dbReference>
<keyword evidence="2" id="KW-0472">Membrane</keyword>
<proteinExistence type="inferred from homology"/>
<dbReference type="Proteomes" id="UP000514462">
    <property type="component" value="Chromosome"/>
</dbReference>
<dbReference type="EMBL" id="CP055904">
    <property type="protein sequence ID" value="QMR40173.1"/>
    <property type="molecule type" value="Genomic_DNA"/>
</dbReference>
<evidence type="ECO:0000313" key="3">
    <source>
        <dbReference type="EMBL" id="QMR40173.1"/>
    </source>
</evidence>
<name>A0AAP9QWK3_KLEAE</name>
<accession>A0AAP9QWK3</accession>
<keyword evidence="2" id="KW-0812">Transmembrane</keyword>
<organism evidence="3 4">
    <name type="scientific">Klebsiella aerogenes</name>
    <name type="common">Enterobacter aerogenes</name>
    <dbReference type="NCBI Taxonomy" id="548"/>
    <lineage>
        <taxon>Bacteria</taxon>
        <taxon>Pseudomonadati</taxon>
        <taxon>Pseudomonadota</taxon>
        <taxon>Gammaproteobacteria</taxon>
        <taxon>Enterobacterales</taxon>
        <taxon>Enterobacteriaceae</taxon>
        <taxon>Klebsiella/Raoultella group</taxon>
        <taxon>Klebsiella</taxon>
    </lineage>
</organism>
<gene>
    <name evidence="3" type="ORF">HV331_12090</name>
</gene>